<organism evidence="2 3">
    <name type="scientific">Haemophilus pittmaniae</name>
    <dbReference type="NCBI Taxonomy" id="249188"/>
    <lineage>
        <taxon>Bacteria</taxon>
        <taxon>Pseudomonadati</taxon>
        <taxon>Pseudomonadota</taxon>
        <taxon>Gammaproteobacteria</taxon>
        <taxon>Pasteurellales</taxon>
        <taxon>Pasteurellaceae</taxon>
        <taxon>Haemophilus</taxon>
    </lineage>
</organism>
<keyword evidence="2" id="KW-0808">Transferase</keyword>
<dbReference type="Pfam" id="PF08241">
    <property type="entry name" value="Methyltransf_11"/>
    <property type="match status" value="1"/>
</dbReference>
<protein>
    <submittedName>
        <fullName evidence="2">S-adenosyl-L-methionine-dependent methyltransferase</fullName>
    </submittedName>
</protein>
<keyword evidence="3" id="KW-1185">Reference proteome</keyword>
<dbReference type="GO" id="GO:0008757">
    <property type="term" value="F:S-adenosylmethionine-dependent methyltransferase activity"/>
    <property type="evidence" value="ECO:0007669"/>
    <property type="project" value="InterPro"/>
</dbReference>
<keyword evidence="2" id="KW-0489">Methyltransferase</keyword>
<dbReference type="InterPro" id="IPR013216">
    <property type="entry name" value="Methyltransf_11"/>
</dbReference>
<reference evidence="2 3" key="1">
    <citation type="submission" date="2018-06" db="EMBL/GenBank/DDBJ databases">
        <authorList>
            <consortium name="Pathogen Informatics"/>
            <person name="Doyle S."/>
        </authorList>
    </citation>
    <scope>NUCLEOTIDE SEQUENCE [LARGE SCALE GENOMIC DNA]</scope>
    <source>
        <strain evidence="2 3">NCTC13335</strain>
    </source>
</reference>
<feature type="domain" description="Methyltransferase type 11" evidence="1">
    <location>
        <begin position="53"/>
        <end position="140"/>
    </location>
</feature>
<dbReference type="InterPro" id="IPR029063">
    <property type="entry name" value="SAM-dependent_MTases_sf"/>
</dbReference>
<dbReference type="RefSeq" id="WP_115003629.1">
    <property type="nucleotide sequence ID" value="NZ_UGHS01000004.1"/>
</dbReference>
<sequence>MKIKLINWSAKWSESLAQPSGWQGLPLGEAYRAHLQEAIVPWLKHIPGYQIAKLGCLSGEIRCDLPLRHQTTVIDSENLQNFTPFKAESDSLLCTNMTELPFIERSIDGCLLANTLNFSQDPHQLLREVCRVLNDDGLLLLSLFNPLSPLLWKRKLGDYRFRQYPLWRILDWLALLHFDILHCQTIALTKQHSFCAPLQLVVAQKRRYPLNFNLETEKPTVENFLSPANAFKLDSSNST</sequence>
<dbReference type="EMBL" id="UGHS01000004">
    <property type="protein sequence ID" value="STO94122.1"/>
    <property type="molecule type" value="Genomic_DNA"/>
</dbReference>
<evidence type="ECO:0000259" key="1">
    <source>
        <dbReference type="Pfam" id="PF08241"/>
    </source>
</evidence>
<dbReference type="OrthoDB" id="6191410at2"/>
<proteinExistence type="predicted"/>
<accession>A0A377J134</accession>
<dbReference type="AlphaFoldDB" id="A0A377J134"/>
<evidence type="ECO:0000313" key="3">
    <source>
        <dbReference type="Proteomes" id="UP000255264"/>
    </source>
</evidence>
<dbReference type="GO" id="GO:0032259">
    <property type="term" value="P:methylation"/>
    <property type="evidence" value="ECO:0007669"/>
    <property type="project" value="UniProtKB-KW"/>
</dbReference>
<dbReference type="Gene3D" id="3.40.50.150">
    <property type="entry name" value="Vaccinia Virus protein VP39"/>
    <property type="match status" value="1"/>
</dbReference>
<evidence type="ECO:0000313" key="2">
    <source>
        <dbReference type="EMBL" id="STO94122.1"/>
    </source>
</evidence>
<gene>
    <name evidence="2" type="ORF">NCTC13335_02043</name>
</gene>
<dbReference type="SUPFAM" id="SSF53335">
    <property type="entry name" value="S-adenosyl-L-methionine-dependent methyltransferases"/>
    <property type="match status" value="1"/>
</dbReference>
<name>A0A377J134_9PAST</name>
<dbReference type="Proteomes" id="UP000255264">
    <property type="component" value="Unassembled WGS sequence"/>
</dbReference>